<evidence type="ECO:0000256" key="7">
    <source>
        <dbReference type="SAM" id="Phobius"/>
    </source>
</evidence>
<feature type="transmembrane region" description="Helical" evidence="7">
    <location>
        <begin position="247"/>
        <end position="271"/>
    </location>
</feature>
<organism evidence="9">
    <name type="scientific">hydrothermal vent metagenome</name>
    <dbReference type="NCBI Taxonomy" id="652676"/>
    <lineage>
        <taxon>unclassified sequences</taxon>
        <taxon>metagenomes</taxon>
        <taxon>ecological metagenomes</taxon>
    </lineage>
</organism>
<accession>A0A160TDW2</accession>
<protein>
    <submittedName>
        <fullName evidence="9">Urea carboxylase-related ABC transporter, permease protein</fullName>
    </submittedName>
</protein>
<evidence type="ECO:0000256" key="2">
    <source>
        <dbReference type="ARBA" id="ARBA00022448"/>
    </source>
</evidence>
<sequence length="316" mass="35461">MTLFAVNKSIDPQARKIVTLLSFACPILLWCVVSYVPFIWHPQVEITNPGGVSYFREGMLVDREVFAVETSTCEASGCELPQGDPANPVYLPAPHEVVRAFVTAFTTEPQRRSEMWLHESLWSSIQVIFWGFVLSSIIGIPLGILAGTYDFFSKLIEPFIEFFRYLPAPAFGALAVAILGIYQAPKIAIIFIGTFFQQVLVVANTTRKLDPALLEAAQTLGAKNRSMLFRVVVPGILPDLYRDIRILLGWAWTYLIVAELIGTSSGITWFITQQARYKNFDNVFAAIIMIGIMGITIDLLLAWLGRRLFSWQKQES</sequence>
<evidence type="ECO:0000259" key="8">
    <source>
        <dbReference type="PROSITE" id="PS50928"/>
    </source>
</evidence>
<keyword evidence="2" id="KW-0813">Transport</keyword>
<dbReference type="EMBL" id="CZQC01000043">
    <property type="protein sequence ID" value="CUS41467.1"/>
    <property type="molecule type" value="Genomic_DNA"/>
</dbReference>
<evidence type="ECO:0000256" key="3">
    <source>
        <dbReference type="ARBA" id="ARBA00022475"/>
    </source>
</evidence>
<keyword evidence="6 7" id="KW-0472">Membrane</keyword>
<feature type="transmembrane region" description="Helical" evidence="7">
    <location>
        <begin position="162"/>
        <end position="181"/>
    </location>
</feature>
<keyword evidence="5 7" id="KW-1133">Transmembrane helix</keyword>
<dbReference type="Pfam" id="PF00528">
    <property type="entry name" value="BPD_transp_1"/>
    <property type="match status" value="1"/>
</dbReference>
<feature type="transmembrane region" description="Helical" evidence="7">
    <location>
        <begin position="127"/>
        <end position="150"/>
    </location>
</feature>
<reference evidence="9" key="1">
    <citation type="submission" date="2015-10" db="EMBL/GenBank/DDBJ databases">
        <authorList>
            <person name="Gilbert D.G."/>
        </authorList>
    </citation>
    <scope>NUCLEOTIDE SEQUENCE</scope>
</reference>
<dbReference type="PROSITE" id="PS50928">
    <property type="entry name" value="ABC_TM1"/>
    <property type="match status" value="1"/>
</dbReference>
<dbReference type="PANTHER" id="PTHR30151">
    <property type="entry name" value="ALKANE SULFONATE ABC TRANSPORTER-RELATED, MEMBRANE SUBUNIT"/>
    <property type="match status" value="1"/>
</dbReference>
<dbReference type="GO" id="GO:0005886">
    <property type="term" value="C:plasma membrane"/>
    <property type="evidence" value="ECO:0007669"/>
    <property type="project" value="UniProtKB-SubCell"/>
</dbReference>
<name>A0A160TDW2_9ZZZZ</name>
<feature type="transmembrane region" description="Helical" evidence="7">
    <location>
        <begin position="283"/>
        <end position="304"/>
    </location>
</feature>
<evidence type="ECO:0000256" key="5">
    <source>
        <dbReference type="ARBA" id="ARBA00022989"/>
    </source>
</evidence>
<dbReference type="CDD" id="cd06261">
    <property type="entry name" value="TM_PBP2"/>
    <property type="match status" value="1"/>
</dbReference>
<comment type="subcellular location">
    <subcellularLocation>
        <location evidence="1">Cell membrane</location>
        <topology evidence="1">Multi-pass membrane protein</topology>
    </subcellularLocation>
</comment>
<evidence type="ECO:0000256" key="6">
    <source>
        <dbReference type="ARBA" id="ARBA00023136"/>
    </source>
</evidence>
<dbReference type="Gene3D" id="1.10.3720.10">
    <property type="entry name" value="MetI-like"/>
    <property type="match status" value="1"/>
</dbReference>
<proteinExistence type="predicted"/>
<keyword evidence="4 7" id="KW-0812">Transmembrane</keyword>
<dbReference type="GO" id="GO:0055085">
    <property type="term" value="P:transmembrane transport"/>
    <property type="evidence" value="ECO:0007669"/>
    <property type="project" value="InterPro"/>
</dbReference>
<evidence type="ECO:0000256" key="1">
    <source>
        <dbReference type="ARBA" id="ARBA00004651"/>
    </source>
</evidence>
<keyword evidence="3" id="KW-1003">Cell membrane</keyword>
<feature type="transmembrane region" description="Helical" evidence="7">
    <location>
        <begin position="187"/>
        <end position="205"/>
    </location>
</feature>
<dbReference type="InterPro" id="IPR000515">
    <property type="entry name" value="MetI-like"/>
</dbReference>
<dbReference type="PANTHER" id="PTHR30151:SF0">
    <property type="entry name" value="ABC TRANSPORTER PERMEASE PROTEIN MJ0413-RELATED"/>
    <property type="match status" value="1"/>
</dbReference>
<dbReference type="InterPro" id="IPR035906">
    <property type="entry name" value="MetI-like_sf"/>
</dbReference>
<dbReference type="AlphaFoldDB" id="A0A160TDW2"/>
<evidence type="ECO:0000256" key="4">
    <source>
        <dbReference type="ARBA" id="ARBA00022692"/>
    </source>
</evidence>
<feature type="domain" description="ABC transmembrane type-1" evidence="8">
    <location>
        <begin position="121"/>
        <end position="301"/>
    </location>
</feature>
<evidence type="ECO:0000313" key="9">
    <source>
        <dbReference type="EMBL" id="CUS41467.1"/>
    </source>
</evidence>
<feature type="transmembrane region" description="Helical" evidence="7">
    <location>
        <begin position="17"/>
        <end position="40"/>
    </location>
</feature>
<gene>
    <name evidence="9" type="ORF">MGWOODY_Tha414</name>
</gene>
<dbReference type="SUPFAM" id="SSF161098">
    <property type="entry name" value="MetI-like"/>
    <property type="match status" value="1"/>
</dbReference>